<feature type="compositionally biased region" description="Low complexity" evidence="6">
    <location>
        <begin position="300"/>
        <end position="323"/>
    </location>
</feature>
<comment type="caution">
    <text evidence="8">The sequence shown here is derived from an EMBL/GenBank/DDBJ whole genome shotgun (WGS) entry which is preliminary data.</text>
</comment>
<protein>
    <submittedName>
        <fullName evidence="8">NAD(P)/FAD-dependent oxidoreductase</fullName>
        <ecNumber evidence="8">1.6.5.-</ecNumber>
    </submittedName>
</protein>
<keyword evidence="3" id="KW-0285">Flavoprotein</keyword>
<dbReference type="SUPFAM" id="SSF51905">
    <property type="entry name" value="FAD/NAD(P)-binding domain"/>
    <property type="match status" value="1"/>
</dbReference>
<feature type="domain" description="FAD/NAD(P)-binding" evidence="7">
    <location>
        <begin position="2"/>
        <end position="267"/>
    </location>
</feature>
<dbReference type="InterPro" id="IPR036188">
    <property type="entry name" value="FAD/NAD-bd_sf"/>
</dbReference>
<dbReference type="EC" id="1.6.5.-" evidence="8"/>
<accession>A0ABW2TK56</accession>
<dbReference type="PRINTS" id="PR00411">
    <property type="entry name" value="PNDRDTASEI"/>
</dbReference>
<keyword evidence="9" id="KW-1185">Reference proteome</keyword>
<evidence type="ECO:0000256" key="3">
    <source>
        <dbReference type="ARBA" id="ARBA00022630"/>
    </source>
</evidence>
<dbReference type="PANTHER" id="PTHR42913:SF3">
    <property type="entry name" value="64 KDA MITOCHONDRIAL NADH DEHYDROGENASE (EUROFUNG)"/>
    <property type="match status" value="1"/>
</dbReference>
<dbReference type="PANTHER" id="PTHR42913">
    <property type="entry name" value="APOPTOSIS-INDUCING FACTOR 1"/>
    <property type="match status" value="1"/>
</dbReference>
<evidence type="ECO:0000256" key="4">
    <source>
        <dbReference type="ARBA" id="ARBA00022827"/>
    </source>
</evidence>
<evidence type="ECO:0000313" key="9">
    <source>
        <dbReference type="Proteomes" id="UP001596512"/>
    </source>
</evidence>
<dbReference type="InterPro" id="IPR023753">
    <property type="entry name" value="FAD/NAD-binding_dom"/>
</dbReference>
<evidence type="ECO:0000313" key="8">
    <source>
        <dbReference type="EMBL" id="MFC7614064.1"/>
    </source>
</evidence>
<evidence type="ECO:0000256" key="6">
    <source>
        <dbReference type="SAM" id="MobiDB-lite"/>
    </source>
</evidence>
<dbReference type="Gene3D" id="3.50.50.100">
    <property type="match status" value="1"/>
</dbReference>
<dbReference type="InterPro" id="IPR051169">
    <property type="entry name" value="NADH-Q_oxidoreductase"/>
</dbReference>
<dbReference type="Proteomes" id="UP001596512">
    <property type="component" value="Unassembled WGS sequence"/>
</dbReference>
<comment type="similarity">
    <text evidence="2">Belongs to the NADH dehydrogenase family.</text>
</comment>
<name>A0ABW2TK56_9PSEU</name>
<dbReference type="Pfam" id="PF07992">
    <property type="entry name" value="Pyr_redox_2"/>
    <property type="match status" value="1"/>
</dbReference>
<evidence type="ECO:0000256" key="2">
    <source>
        <dbReference type="ARBA" id="ARBA00005272"/>
    </source>
</evidence>
<evidence type="ECO:0000256" key="5">
    <source>
        <dbReference type="ARBA" id="ARBA00023002"/>
    </source>
</evidence>
<proteinExistence type="inferred from homology"/>
<reference evidence="9" key="1">
    <citation type="journal article" date="2019" name="Int. J. Syst. Evol. Microbiol.">
        <title>The Global Catalogue of Microorganisms (GCM) 10K type strain sequencing project: providing services to taxonomists for standard genome sequencing and annotation.</title>
        <authorList>
            <consortium name="The Broad Institute Genomics Platform"/>
            <consortium name="The Broad Institute Genome Sequencing Center for Infectious Disease"/>
            <person name="Wu L."/>
            <person name="Ma J."/>
        </authorList>
    </citation>
    <scope>NUCLEOTIDE SEQUENCE [LARGE SCALE GENOMIC DNA]</scope>
    <source>
        <strain evidence="9">JCM 17695</strain>
    </source>
</reference>
<dbReference type="PRINTS" id="PR00368">
    <property type="entry name" value="FADPNR"/>
</dbReference>
<organism evidence="8 9">
    <name type="scientific">Actinokineospora soli</name>
    <dbReference type="NCBI Taxonomy" id="1048753"/>
    <lineage>
        <taxon>Bacteria</taxon>
        <taxon>Bacillati</taxon>
        <taxon>Actinomycetota</taxon>
        <taxon>Actinomycetes</taxon>
        <taxon>Pseudonocardiales</taxon>
        <taxon>Pseudonocardiaceae</taxon>
        <taxon>Actinokineospora</taxon>
    </lineage>
</organism>
<comment type="cofactor">
    <cofactor evidence="1">
        <name>FAD</name>
        <dbReference type="ChEBI" id="CHEBI:57692"/>
    </cofactor>
</comment>
<dbReference type="EMBL" id="JBHTEY010000004">
    <property type="protein sequence ID" value="MFC7614064.1"/>
    <property type="molecule type" value="Genomic_DNA"/>
</dbReference>
<gene>
    <name evidence="8" type="ORF">ACFQV2_11415</name>
</gene>
<keyword evidence="5 8" id="KW-0560">Oxidoreductase</keyword>
<evidence type="ECO:0000259" key="7">
    <source>
        <dbReference type="Pfam" id="PF07992"/>
    </source>
</evidence>
<feature type="region of interest" description="Disordered" evidence="6">
    <location>
        <begin position="290"/>
        <end position="343"/>
    </location>
</feature>
<sequence>MIVVIGAGYAGVVAANETARTVDEPVVLVNERDTFVERVRLHQLAAGQELPHRPLEKLLKGVTLVVGRVVAIDAEARVVRLADGREQDYDTLVYALGSRGNLSAPGAAEHAYDLAAPRDAERLRERLAGGGTAVVVGGGLTGIEAAAELARPDLKVTLLTDRLGPGLSAKGRGYVTRSLGRQGVDVREDAEVARVHADGVELASGERIAADAVVWAAGFSVPALARDAGFAVDDAGRMVVDDTLRSVSHPDVYGVGDAAAARMPGGQELRMACATGMPTGQHAARAIAARRAGREPRDCASGTSTSASAWAAPTRSSSSSTSTTRRRSGSSPDGWRRSTRRRS</sequence>
<dbReference type="GO" id="GO:0016491">
    <property type="term" value="F:oxidoreductase activity"/>
    <property type="evidence" value="ECO:0007669"/>
    <property type="project" value="UniProtKB-KW"/>
</dbReference>
<evidence type="ECO:0000256" key="1">
    <source>
        <dbReference type="ARBA" id="ARBA00001974"/>
    </source>
</evidence>
<keyword evidence="4" id="KW-0274">FAD</keyword>